<dbReference type="Proteomes" id="UP000054826">
    <property type="component" value="Unassembled WGS sequence"/>
</dbReference>
<name>A0A0V1JJW6_TRIPS</name>
<dbReference type="EMBL" id="JYDV01000093">
    <property type="protein sequence ID" value="KRZ35270.1"/>
    <property type="molecule type" value="Genomic_DNA"/>
</dbReference>
<dbReference type="AlphaFoldDB" id="A0A0V1JJW6"/>
<protein>
    <submittedName>
        <fullName evidence="1">Uncharacterized protein</fullName>
    </submittedName>
</protein>
<gene>
    <name evidence="1" type="ORF">T4C_13175</name>
</gene>
<sequence>MTLPPWWMQQCSLLKTDNAKVIAAITKLIDLALHFPVNHGQIKLNVLRECSVFIEYKLSRRSNSIWISVSAQFNYDLRERYLTVPHAH</sequence>
<accession>A0A0V1JJW6</accession>
<proteinExistence type="predicted"/>
<reference evidence="1 2" key="1">
    <citation type="submission" date="2015-01" db="EMBL/GenBank/DDBJ databases">
        <title>Evolution of Trichinella species and genotypes.</title>
        <authorList>
            <person name="Korhonen P.K."/>
            <person name="Edoardo P."/>
            <person name="Giuseppe L.R."/>
            <person name="Gasser R.B."/>
        </authorList>
    </citation>
    <scope>NUCLEOTIDE SEQUENCE [LARGE SCALE GENOMIC DNA]</scope>
    <source>
        <strain evidence="1">ISS176</strain>
    </source>
</reference>
<evidence type="ECO:0000313" key="1">
    <source>
        <dbReference type="EMBL" id="KRZ35270.1"/>
    </source>
</evidence>
<evidence type="ECO:0000313" key="2">
    <source>
        <dbReference type="Proteomes" id="UP000054826"/>
    </source>
</evidence>
<organism evidence="1 2">
    <name type="scientific">Trichinella pseudospiralis</name>
    <name type="common">Parasitic roundworm</name>
    <dbReference type="NCBI Taxonomy" id="6337"/>
    <lineage>
        <taxon>Eukaryota</taxon>
        <taxon>Metazoa</taxon>
        <taxon>Ecdysozoa</taxon>
        <taxon>Nematoda</taxon>
        <taxon>Enoplea</taxon>
        <taxon>Dorylaimia</taxon>
        <taxon>Trichinellida</taxon>
        <taxon>Trichinellidae</taxon>
        <taxon>Trichinella</taxon>
    </lineage>
</organism>
<comment type="caution">
    <text evidence="1">The sequence shown here is derived from an EMBL/GenBank/DDBJ whole genome shotgun (WGS) entry which is preliminary data.</text>
</comment>